<keyword evidence="3" id="KW-1185">Reference proteome</keyword>
<evidence type="ECO:0000313" key="2">
    <source>
        <dbReference type="EMBL" id="MFF4777455.1"/>
    </source>
</evidence>
<comment type="caution">
    <text evidence="2">The sequence shown here is derived from an EMBL/GenBank/DDBJ whole genome shotgun (WGS) entry which is preliminary data.</text>
</comment>
<dbReference type="Proteomes" id="UP001602119">
    <property type="component" value="Unassembled WGS sequence"/>
</dbReference>
<sequence length="77" mass="8438">MGSEITALNAVARRNRWAIARPNAGDDHTVTYTRDDQTIHASYSPTGDLATARTGPDEVMTDPRDLLRTLTAEGEPR</sequence>
<accession>A0ABW6VDM7</accession>
<evidence type="ECO:0000256" key="1">
    <source>
        <dbReference type="SAM" id="MobiDB-lite"/>
    </source>
</evidence>
<dbReference type="RefSeq" id="WP_387345872.1">
    <property type="nucleotide sequence ID" value="NZ_JBIAXI010000024.1"/>
</dbReference>
<protein>
    <submittedName>
        <fullName evidence="2">Uncharacterized protein</fullName>
    </submittedName>
</protein>
<feature type="region of interest" description="Disordered" evidence="1">
    <location>
        <begin position="41"/>
        <end position="61"/>
    </location>
</feature>
<name>A0ABW6VDM7_MICFU</name>
<evidence type="ECO:0000313" key="3">
    <source>
        <dbReference type="Proteomes" id="UP001602119"/>
    </source>
</evidence>
<organism evidence="2 3">
    <name type="scientific">Microtetraspora fusca</name>
    <dbReference type="NCBI Taxonomy" id="1997"/>
    <lineage>
        <taxon>Bacteria</taxon>
        <taxon>Bacillati</taxon>
        <taxon>Actinomycetota</taxon>
        <taxon>Actinomycetes</taxon>
        <taxon>Streptosporangiales</taxon>
        <taxon>Streptosporangiaceae</taxon>
        <taxon>Microtetraspora</taxon>
    </lineage>
</organism>
<dbReference type="EMBL" id="JBIAXI010000024">
    <property type="protein sequence ID" value="MFF4777455.1"/>
    <property type="molecule type" value="Genomic_DNA"/>
</dbReference>
<gene>
    <name evidence="2" type="ORF">ACFY05_31830</name>
</gene>
<reference evidence="2 3" key="1">
    <citation type="submission" date="2024-10" db="EMBL/GenBank/DDBJ databases">
        <title>The Natural Products Discovery Center: Release of the First 8490 Sequenced Strains for Exploring Actinobacteria Biosynthetic Diversity.</title>
        <authorList>
            <person name="Kalkreuter E."/>
            <person name="Kautsar S.A."/>
            <person name="Yang D."/>
            <person name="Bader C.D."/>
            <person name="Teijaro C.N."/>
            <person name="Fluegel L."/>
            <person name="Davis C.M."/>
            <person name="Simpson J.R."/>
            <person name="Lauterbach L."/>
            <person name="Steele A.D."/>
            <person name="Gui C."/>
            <person name="Meng S."/>
            <person name="Li G."/>
            <person name="Viehrig K."/>
            <person name="Ye F."/>
            <person name="Su P."/>
            <person name="Kiefer A.F."/>
            <person name="Nichols A."/>
            <person name="Cepeda A.J."/>
            <person name="Yan W."/>
            <person name="Fan B."/>
            <person name="Jiang Y."/>
            <person name="Adhikari A."/>
            <person name="Zheng C.-J."/>
            <person name="Schuster L."/>
            <person name="Cowan T.M."/>
            <person name="Smanski M.J."/>
            <person name="Chevrette M.G."/>
            <person name="De Carvalho L.P.S."/>
            <person name="Shen B."/>
        </authorList>
    </citation>
    <scope>NUCLEOTIDE SEQUENCE [LARGE SCALE GENOMIC DNA]</scope>
    <source>
        <strain evidence="2 3">NPDC001281</strain>
    </source>
</reference>
<proteinExistence type="predicted"/>